<name>A0AAV2IKU6_LYMST</name>
<evidence type="ECO:0000313" key="8">
    <source>
        <dbReference type="Proteomes" id="UP001497497"/>
    </source>
</evidence>
<dbReference type="Gene3D" id="3.40.1620.60">
    <property type="match status" value="1"/>
</dbReference>
<evidence type="ECO:0000256" key="3">
    <source>
        <dbReference type="ARBA" id="ARBA00022833"/>
    </source>
</evidence>
<gene>
    <name evidence="7" type="ORF">GSLYS_00021118001</name>
</gene>
<keyword evidence="8" id="KW-1185">Reference proteome</keyword>
<protein>
    <recommendedName>
        <fullName evidence="6">ADAMTS cysteine-rich domain-containing protein</fullName>
    </recommendedName>
</protein>
<evidence type="ECO:0000313" key="7">
    <source>
        <dbReference type="EMBL" id="CAL1547801.1"/>
    </source>
</evidence>
<feature type="non-terminal residue" evidence="7">
    <location>
        <position position="57"/>
    </location>
</feature>
<evidence type="ECO:0000256" key="5">
    <source>
        <dbReference type="ARBA" id="ARBA00023180"/>
    </source>
</evidence>
<keyword evidence="1" id="KW-0479">Metal-binding</keyword>
<evidence type="ECO:0000256" key="2">
    <source>
        <dbReference type="ARBA" id="ARBA00022801"/>
    </source>
</evidence>
<keyword evidence="2" id="KW-0378">Hydrolase</keyword>
<keyword evidence="4" id="KW-1015">Disulfide bond</keyword>
<dbReference type="AlphaFoldDB" id="A0AAV2IKU6"/>
<sequence length="57" mass="6237">MQCKLIFGKKSEFCREGNVLDVICGQLWCKDPQKPSGCRTNSYLTALPGTACGANRV</sequence>
<accession>A0AAV2IKU6</accession>
<feature type="domain" description="ADAMTS cysteine-rich" evidence="6">
    <location>
        <begin position="2"/>
        <end position="56"/>
    </location>
</feature>
<dbReference type="Pfam" id="PF17771">
    <property type="entry name" value="ADAMTS_CR_2"/>
    <property type="match status" value="1"/>
</dbReference>
<dbReference type="GO" id="GO:0016787">
    <property type="term" value="F:hydrolase activity"/>
    <property type="evidence" value="ECO:0007669"/>
    <property type="project" value="UniProtKB-KW"/>
</dbReference>
<proteinExistence type="predicted"/>
<organism evidence="7 8">
    <name type="scientific">Lymnaea stagnalis</name>
    <name type="common">Great pond snail</name>
    <name type="synonym">Helix stagnalis</name>
    <dbReference type="NCBI Taxonomy" id="6523"/>
    <lineage>
        <taxon>Eukaryota</taxon>
        <taxon>Metazoa</taxon>
        <taxon>Spiralia</taxon>
        <taxon>Lophotrochozoa</taxon>
        <taxon>Mollusca</taxon>
        <taxon>Gastropoda</taxon>
        <taxon>Heterobranchia</taxon>
        <taxon>Euthyneura</taxon>
        <taxon>Panpulmonata</taxon>
        <taxon>Hygrophila</taxon>
        <taxon>Lymnaeoidea</taxon>
        <taxon>Lymnaeidae</taxon>
        <taxon>Lymnaea</taxon>
    </lineage>
</organism>
<keyword evidence="3" id="KW-0862">Zinc</keyword>
<evidence type="ECO:0000256" key="1">
    <source>
        <dbReference type="ARBA" id="ARBA00022723"/>
    </source>
</evidence>
<evidence type="ECO:0000256" key="4">
    <source>
        <dbReference type="ARBA" id="ARBA00023157"/>
    </source>
</evidence>
<dbReference type="Proteomes" id="UP001497497">
    <property type="component" value="Unassembled WGS sequence"/>
</dbReference>
<reference evidence="7 8" key="1">
    <citation type="submission" date="2024-04" db="EMBL/GenBank/DDBJ databases">
        <authorList>
            <consortium name="Genoscope - CEA"/>
            <person name="William W."/>
        </authorList>
    </citation>
    <scope>NUCLEOTIDE SEQUENCE [LARGE SCALE GENOMIC DNA]</scope>
</reference>
<dbReference type="EMBL" id="CAXITT010001074">
    <property type="protein sequence ID" value="CAL1547801.1"/>
    <property type="molecule type" value="Genomic_DNA"/>
</dbReference>
<comment type="caution">
    <text evidence="7">The sequence shown here is derived from an EMBL/GenBank/DDBJ whole genome shotgun (WGS) entry which is preliminary data.</text>
</comment>
<dbReference type="GO" id="GO:0046872">
    <property type="term" value="F:metal ion binding"/>
    <property type="evidence" value="ECO:0007669"/>
    <property type="project" value="UniProtKB-KW"/>
</dbReference>
<dbReference type="InterPro" id="IPR041645">
    <property type="entry name" value="ADAMTS_CR_2"/>
</dbReference>
<keyword evidence="5" id="KW-0325">Glycoprotein</keyword>
<evidence type="ECO:0000259" key="6">
    <source>
        <dbReference type="Pfam" id="PF17771"/>
    </source>
</evidence>